<feature type="region of interest" description="Disordered" evidence="1">
    <location>
        <begin position="174"/>
        <end position="202"/>
    </location>
</feature>
<evidence type="ECO:0000313" key="5">
    <source>
        <dbReference type="Proteomes" id="UP000236319"/>
    </source>
</evidence>
<keyword evidence="5" id="KW-1185">Reference proteome</keyword>
<feature type="domain" description="Nucleolar GTP-binding protein 1 Rossman-fold" evidence="3">
    <location>
        <begin position="606"/>
        <end position="657"/>
    </location>
</feature>
<evidence type="ECO:0000256" key="1">
    <source>
        <dbReference type="SAM" id="MobiDB-lite"/>
    </source>
</evidence>
<protein>
    <submittedName>
        <fullName evidence="4">GTP-binding protein</fullName>
    </submittedName>
</protein>
<reference evidence="4 5" key="1">
    <citation type="journal article" date="2017" name="BMC Genomics">
        <title>Whole-genome assembly of Babesia ovata and comparative genomics between closely related pathogens.</title>
        <authorList>
            <person name="Yamagishi J."/>
            <person name="Asada M."/>
            <person name="Hakimi H."/>
            <person name="Tanaka T.Q."/>
            <person name="Sugimoto C."/>
            <person name="Kawazu S."/>
        </authorList>
    </citation>
    <scope>NUCLEOTIDE SEQUENCE [LARGE SCALE GENOMIC DNA]</scope>
    <source>
        <strain evidence="4 5">Miyake</strain>
    </source>
</reference>
<dbReference type="VEuPathDB" id="PiroplasmaDB:BOVATA_014260"/>
<feature type="compositionally biased region" description="Acidic residues" evidence="1">
    <location>
        <begin position="184"/>
        <end position="201"/>
    </location>
</feature>
<dbReference type="Pfam" id="PF06858">
    <property type="entry name" value="NOG1"/>
    <property type="match status" value="1"/>
</dbReference>
<dbReference type="Pfam" id="PF01926">
    <property type="entry name" value="MMR_HSR1"/>
    <property type="match status" value="1"/>
</dbReference>
<dbReference type="SUPFAM" id="SSF52540">
    <property type="entry name" value="P-loop containing nucleoside triphosphate hydrolases"/>
    <property type="match status" value="1"/>
</dbReference>
<feature type="compositionally biased region" description="Polar residues" evidence="1">
    <location>
        <begin position="231"/>
        <end position="246"/>
    </location>
</feature>
<dbReference type="PANTHER" id="PTHR45759">
    <property type="entry name" value="NUCLEOLAR GTP-BINDING PROTEIN 1"/>
    <property type="match status" value="1"/>
</dbReference>
<name>A0A2H6KAC2_9APIC</name>
<comment type="caution">
    <text evidence="4">The sequence shown here is derived from an EMBL/GenBank/DDBJ whole genome shotgun (WGS) entry which is preliminary data.</text>
</comment>
<dbReference type="AlphaFoldDB" id="A0A2H6KAC2"/>
<gene>
    <name evidence="4" type="ORF">BOVATA_014260</name>
</gene>
<dbReference type="InterPro" id="IPR027417">
    <property type="entry name" value="P-loop_NTPase"/>
</dbReference>
<accession>A0A2H6KAC2</accession>
<dbReference type="EMBL" id="BDSA01000001">
    <property type="protein sequence ID" value="GBE59933.1"/>
    <property type="molecule type" value="Genomic_DNA"/>
</dbReference>
<organism evidence="4 5">
    <name type="scientific">Babesia ovata</name>
    <dbReference type="NCBI Taxonomy" id="189622"/>
    <lineage>
        <taxon>Eukaryota</taxon>
        <taxon>Sar</taxon>
        <taxon>Alveolata</taxon>
        <taxon>Apicomplexa</taxon>
        <taxon>Aconoidasida</taxon>
        <taxon>Piroplasmida</taxon>
        <taxon>Babesiidae</taxon>
        <taxon>Babesia</taxon>
    </lineage>
</organism>
<dbReference type="GO" id="GO:0005525">
    <property type="term" value="F:GTP binding"/>
    <property type="evidence" value="ECO:0007669"/>
    <property type="project" value="InterPro"/>
</dbReference>
<sequence length="705" mass="79333">MPEQHPEAIKACREGRSAGKPRKDGSSCVKCVAFHIRFLLLPLILAVLSTCEAYQLTNGSVAGLNPWNSTFRHQVDEGRVHIPLSRISSETYDGVLGVTLSQNGCSSSTLEAGFRIRRGLSAHRGDLSTDATDTENEDIAEDSELEIERFIEACGGWESDEENAVDIYDEFENTADSDAGSYDEFVDGSSDENPEVTDETSQDAVISSIARPQYGFDGELKADRPNEAGTVASNRTVQDQELSYTTPPDEEDASDEREPVPFRIITTGDKVKNLLSQRLYVKKLFRRIPQIGDTTSVLVRSKAHVKGKVGSRSDLAMGNSNKIKTVDTPEEPVYDGKPLYAGVYNGLTPQKHTKKRVLREIKVKVDWYAHSITHQIKNVTTFYEQLLRYIHPFQYQMLMTAIYELHHTREIKLPFDHLMDALKTLKTSIVTRANNFNSKIGSIKKCREAFALAKAFILQLDESYKEAEPYINIYRKFATHFRKLPIINNAKPVVAIVGYVNVGKSTLFQKLCNQPIPTVSSIDVGEELPNPLGLISDVLGLKWQENSSPPVKVSQKEVKIADYNFTTKSLNLANVQYKVDNFIDEAQLLDTPGLLWRDKPKTNPYEKLTYATLKDLPSGVIYCFDVSDKKKLDSQIKLYRTLEARFPHRPWINVISKGHDAQLLKDEGIDVVPEDQVLERLYSMFNNLDGLLRMQRDVPTATTEP</sequence>
<evidence type="ECO:0000259" key="2">
    <source>
        <dbReference type="Pfam" id="PF01926"/>
    </source>
</evidence>
<dbReference type="InterPro" id="IPR010674">
    <property type="entry name" value="NOG1_Rossman_fold_dom"/>
</dbReference>
<dbReference type="GeneID" id="39873703"/>
<evidence type="ECO:0000313" key="4">
    <source>
        <dbReference type="EMBL" id="GBE59933.1"/>
    </source>
</evidence>
<dbReference type="InterPro" id="IPR006073">
    <property type="entry name" value="GTP-bd"/>
</dbReference>
<dbReference type="OrthoDB" id="415015at2759"/>
<feature type="region of interest" description="Disordered" evidence="1">
    <location>
        <begin position="1"/>
        <end position="25"/>
    </location>
</feature>
<proteinExistence type="predicted"/>
<feature type="domain" description="G" evidence="2">
    <location>
        <begin position="494"/>
        <end position="521"/>
    </location>
</feature>
<dbReference type="Proteomes" id="UP000236319">
    <property type="component" value="Unassembled WGS sequence"/>
</dbReference>
<dbReference type="RefSeq" id="XP_028866176.1">
    <property type="nucleotide sequence ID" value="XM_029010343.1"/>
</dbReference>
<evidence type="ECO:0000259" key="3">
    <source>
        <dbReference type="Pfam" id="PF06858"/>
    </source>
</evidence>
<dbReference type="Gene3D" id="3.40.50.300">
    <property type="entry name" value="P-loop containing nucleotide triphosphate hydrolases"/>
    <property type="match status" value="2"/>
</dbReference>
<feature type="region of interest" description="Disordered" evidence="1">
    <location>
        <begin position="216"/>
        <end position="256"/>
    </location>
</feature>